<evidence type="ECO:0000259" key="3">
    <source>
        <dbReference type="Pfam" id="PF07859"/>
    </source>
</evidence>
<dbReference type="GO" id="GO:0016787">
    <property type="term" value="F:hydrolase activity"/>
    <property type="evidence" value="ECO:0007669"/>
    <property type="project" value="UniProtKB-KW"/>
</dbReference>
<evidence type="ECO:0000256" key="2">
    <source>
        <dbReference type="SAM" id="MobiDB-lite"/>
    </source>
</evidence>
<dbReference type="EMBL" id="JASVWF010000001">
    <property type="protein sequence ID" value="MDL5155794.1"/>
    <property type="molecule type" value="Genomic_DNA"/>
</dbReference>
<protein>
    <submittedName>
        <fullName evidence="4">Alpha/beta hydrolase</fullName>
    </submittedName>
</protein>
<dbReference type="InterPro" id="IPR013094">
    <property type="entry name" value="AB_hydrolase_3"/>
</dbReference>
<proteinExistence type="predicted"/>
<dbReference type="Proteomes" id="UP001231924">
    <property type="component" value="Unassembled WGS sequence"/>
</dbReference>
<dbReference type="InterPro" id="IPR050300">
    <property type="entry name" value="GDXG_lipolytic_enzyme"/>
</dbReference>
<reference evidence="4 5" key="1">
    <citation type="submission" date="2023-06" db="EMBL/GenBank/DDBJ databases">
        <title>Actinomycetospora Odt1-22.</title>
        <authorList>
            <person name="Supong K."/>
        </authorList>
    </citation>
    <scope>NUCLEOTIDE SEQUENCE [LARGE SCALE GENOMIC DNA]</scope>
    <source>
        <strain evidence="4 5">Odt1-22</strain>
    </source>
</reference>
<accession>A0ABT7M555</accession>
<feature type="region of interest" description="Disordered" evidence="2">
    <location>
        <begin position="1"/>
        <end position="40"/>
    </location>
</feature>
<evidence type="ECO:0000256" key="1">
    <source>
        <dbReference type="ARBA" id="ARBA00022801"/>
    </source>
</evidence>
<organism evidence="4 5">
    <name type="scientific">Actinomycetospora termitidis</name>
    <dbReference type="NCBI Taxonomy" id="3053470"/>
    <lineage>
        <taxon>Bacteria</taxon>
        <taxon>Bacillati</taxon>
        <taxon>Actinomycetota</taxon>
        <taxon>Actinomycetes</taxon>
        <taxon>Pseudonocardiales</taxon>
        <taxon>Pseudonocardiaceae</taxon>
        <taxon>Actinomycetospora</taxon>
    </lineage>
</organism>
<keyword evidence="1 4" id="KW-0378">Hydrolase</keyword>
<keyword evidence="5" id="KW-1185">Reference proteome</keyword>
<dbReference type="PANTHER" id="PTHR48081">
    <property type="entry name" value="AB HYDROLASE SUPERFAMILY PROTEIN C4A8.06C"/>
    <property type="match status" value="1"/>
</dbReference>
<dbReference type="Gene3D" id="3.40.50.1820">
    <property type="entry name" value="alpha/beta hydrolase"/>
    <property type="match status" value="1"/>
</dbReference>
<comment type="caution">
    <text evidence="4">The sequence shown here is derived from an EMBL/GenBank/DDBJ whole genome shotgun (WGS) entry which is preliminary data.</text>
</comment>
<dbReference type="PANTHER" id="PTHR48081:SF8">
    <property type="entry name" value="ALPHA_BETA HYDROLASE FOLD-3 DOMAIN-CONTAINING PROTEIN-RELATED"/>
    <property type="match status" value="1"/>
</dbReference>
<evidence type="ECO:0000313" key="4">
    <source>
        <dbReference type="EMBL" id="MDL5155794.1"/>
    </source>
</evidence>
<dbReference type="SUPFAM" id="SSF53474">
    <property type="entry name" value="alpha/beta-Hydrolases"/>
    <property type="match status" value="1"/>
</dbReference>
<dbReference type="RefSeq" id="WP_286051903.1">
    <property type="nucleotide sequence ID" value="NZ_JASVWF010000001.1"/>
</dbReference>
<dbReference type="Pfam" id="PF07859">
    <property type="entry name" value="Abhydrolase_3"/>
    <property type="match status" value="1"/>
</dbReference>
<dbReference type="InterPro" id="IPR029058">
    <property type="entry name" value="AB_hydrolase_fold"/>
</dbReference>
<name>A0ABT7M555_9PSEU</name>
<sequence>MTGPTTQPFTLPDAQPTPPRSPSRPGLGRLRPAREDRDVSGHDAAVDIDVRTRLFTWFTDRAGVIAISRMDPAALARARSRRLTHNVVTSRVFGPMPADVSLTDLRVDLRQVGGTDPDPTTLRLYRPHGALPGGRRREDGLPIVVNYHGGGGSLGNLDQSDWLCAQVAARIGALVLSVDYRLAPEHPYPAGRDDGYAALVWAVRHAEALGGRADRVAVMGDSAGGNLAAVVAMMARESGPGIDAQVLIYPVVDLTLDAPSTAAFERGPLLTKADMDVFCANYLGPDGDATDPLCSPLLAPDHRGLPRALVITAKVDPLHDDGVAYAHRLRAAGVPTRHSDHARAVHGFMTFPGMCRAATAALDEICDELGGAFGPAQEDMKSPPLTE</sequence>
<evidence type="ECO:0000313" key="5">
    <source>
        <dbReference type="Proteomes" id="UP001231924"/>
    </source>
</evidence>
<gene>
    <name evidence="4" type="ORF">QRT03_07500</name>
</gene>
<feature type="domain" description="Alpha/beta hydrolase fold-3" evidence="3">
    <location>
        <begin position="144"/>
        <end position="349"/>
    </location>
</feature>